<dbReference type="EMBL" id="JAHUTJ010074140">
    <property type="protein sequence ID" value="MED6293057.1"/>
    <property type="molecule type" value="Genomic_DNA"/>
</dbReference>
<accession>A0ABU7F0S8</accession>
<sequence length="103" mass="11343">MLQGYEVSEWLLRAGMSVSSSKSEAMGAGDGQMNLHFICSNVGAAPVCCGKERAQPKSKTLDFLVSLRSDPHPWSSDIDHNQRTRSQIQVAKMTFLLCGWTQP</sequence>
<reference evidence="1 2" key="1">
    <citation type="submission" date="2021-06" db="EMBL/GenBank/DDBJ databases">
        <authorList>
            <person name="Palmer J.M."/>
        </authorList>
    </citation>
    <scope>NUCLEOTIDE SEQUENCE [LARGE SCALE GENOMIC DNA]</scope>
    <source>
        <strain evidence="1 2">CL_MEX2019</strain>
        <tissue evidence="1">Muscle</tissue>
    </source>
</reference>
<protein>
    <submittedName>
        <fullName evidence="1">Uncharacterized protein</fullName>
    </submittedName>
</protein>
<name>A0ABU7F0S8_9TELE</name>
<keyword evidence="2" id="KW-1185">Reference proteome</keyword>
<comment type="caution">
    <text evidence="1">The sequence shown here is derived from an EMBL/GenBank/DDBJ whole genome shotgun (WGS) entry which is preliminary data.</text>
</comment>
<organism evidence="1 2">
    <name type="scientific">Characodon lateralis</name>
    <dbReference type="NCBI Taxonomy" id="208331"/>
    <lineage>
        <taxon>Eukaryota</taxon>
        <taxon>Metazoa</taxon>
        <taxon>Chordata</taxon>
        <taxon>Craniata</taxon>
        <taxon>Vertebrata</taxon>
        <taxon>Euteleostomi</taxon>
        <taxon>Actinopterygii</taxon>
        <taxon>Neopterygii</taxon>
        <taxon>Teleostei</taxon>
        <taxon>Neoteleostei</taxon>
        <taxon>Acanthomorphata</taxon>
        <taxon>Ovalentaria</taxon>
        <taxon>Atherinomorphae</taxon>
        <taxon>Cyprinodontiformes</taxon>
        <taxon>Goodeidae</taxon>
        <taxon>Characodon</taxon>
    </lineage>
</organism>
<proteinExistence type="predicted"/>
<evidence type="ECO:0000313" key="1">
    <source>
        <dbReference type="EMBL" id="MED6293057.1"/>
    </source>
</evidence>
<dbReference type="Proteomes" id="UP001352852">
    <property type="component" value="Unassembled WGS sequence"/>
</dbReference>
<evidence type="ECO:0000313" key="2">
    <source>
        <dbReference type="Proteomes" id="UP001352852"/>
    </source>
</evidence>
<gene>
    <name evidence="1" type="ORF">CHARACLAT_006874</name>
</gene>